<dbReference type="InterPro" id="IPR000086">
    <property type="entry name" value="NUDIX_hydrolase_dom"/>
</dbReference>
<proteinExistence type="predicted"/>
<evidence type="ECO:0000313" key="2">
    <source>
        <dbReference type="EMBL" id="MCY9695629.1"/>
    </source>
</evidence>
<keyword evidence="3" id="KW-1185">Reference proteome</keyword>
<dbReference type="PANTHER" id="PTHR10885:SF0">
    <property type="entry name" value="ISOPENTENYL-DIPHOSPHATE DELTA-ISOMERASE"/>
    <property type="match status" value="1"/>
</dbReference>
<gene>
    <name evidence="2" type="ORF">M5X19_22380</name>
</gene>
<feature type="domain" description="Nudix hydrolase" evidence="1">
    <location>
        <begin position="31"/>
        <end position="171"/>
    </location>
</feature>
<accession>A0ABT4GHE4</accession>
<dbReference type="PROSITE" id="PS51462">
    <property type="entry name" value="NUDIX"/>
    <property type="match status" value="1"/>
</dbReference>
<dbReference type="CDD" id="cd04692">
    <property type="entry name" value="NUDIX_Hydrolase"/>
    <property type="match status" value="1"/>
</dbReference>
<protein>
    <submittedName>
        <fullName evidence="2">NUDIX domain-containing protein</fullName>
    </submittedName>
</protein>
<dbReference type="EMBL" id="JAMDMX010000078">
    <property type="protein sequence ID" value="MCY9695629.1"/>
    <property type="molecule type" value="Genomic_DNA"/>
</dbReference>
<dbReference type="Proteomes" id="UP001527099">
    <property type="component" value="Unassembled WGS sequence"/>
</dbReference>
<comment type="caution">
    <text evidence="2">The sequence shown here is derived from an EMBL/GenBank/DDBJ whole genome shotgun (WGS) entry which is preliminary data.</text>
</comment>
<sequence length="212" mass="24226">MNQSEEMFDIYDEKMNRLGVAPRSEVHAKGLWHRTFQCWIVSLEGKEPSLLLQLRHPEKDLFPNLLDISCAGHLAAGETTEDGVRELEEELGLKVDFSELIPCGMYAEEDLISDQLIDREFCHVFIYRCDQPLNRYALQPDEVSGLFAVGVADLERLVHQETNEIKASGYKRGLDGKLDHTSLLLSLDHLVPHPVAYFDLVFRTLKGNKWSE</sequence>
<dbReference type="Pfam" id="PF00293">
    <property type="entry name" value="NUDIX"/>
    <property type="match status" value="1"/>
</dbReference>
<evidence type="ECO:0000259" key="1">
    <source>
        <dbReference type="PROSITE" id="PS51462"/>
    </source>
</evidence>
<reference evidence="2 3" key="1">
    <citation type="submission" date="2022-05" db="EMBL/GenBank/DDBJ databases">
        <title>Genome Sequencing of Bee-Associated Microbes.</title>
        <authorList>
            <person name="Dunlap C."/>
        </authorList>
    </citation>
    <scope>NUCLEOTIDE SEQUENCE [LARGE SCALE GENOMIC DNA]</scope>
    <source>
        <strain evidence="2 3">NRRL B-14421</strain>
    </source>
</reference>
<dbReference type="SUPFAM" id="SSF55811">
    <property type="entry name" value="Nudix"/>
    <property type="match status" value="1"/>
</dbReference>
<dbReference type="InterPro" id="IPR015797">
    <property type="entry name" value="NUDIX_hydrolase-like_dom_sf"/>
</dbReference>
<dbReference type="PANTHER" id="PTHR10885">
    <property type="entry name" value="ISOPENTENYL-DIPHOSPHATE DELTA-ISOMERASE"/>
    <property type="match status" value="1"/>
</dbReference>
<name>A0ABT4GHE4_9BACL</name>
<evidence type="ECO:0000313" key="3">
    <source>
        <dbReference type="Proteomes" id="UP001527099"/>
    </source>
</evidence>
<dbReference type="RefSeq" id="WP_268616881.1">
    <property type="nucleotide sequence ID" value="NZ_JAMDMX010000078.1"/>
</dbReference>
<organism evidence="2 3">
    <name type="scientific">Paenibacillus alginolyticus</name>
    <dbReference type="NCBI Taxonomy" id="59839"/>
    <lineage>
        <taxon>Bacteria</taxon>
        <taxon>Bacillati</taxon>
        <taxon>Bacillota</taxon>
        <taxon>Bacilli</taxon>
        <taxon>Bacillales</taxon>
        <taxon>Paenibacillaceae</taxon>
        <taxon>Paenibacillus</taxon>
    </lineage>
</organism>
<dbReference type="Gene3D" id="3.90.79.10">
    <property type="entry name" value="Nucleoside Triphosphate Pyrophosphohydrolase"/>
    <property type="match status" value="1"/>
</dbReference>